<organism evidence="8 9">
    <name type="scientific">Protea cynaroides</name>
    <dbReference type="NCBI Taxonomy" id="273540"/>
    <lineage>
        <taxon>Eukaryota</taxon>
        <taxon>Viridiplantae</taxon>
        <taxon>Streptophyta</taxon>
        <taxon>Embryophyta</taxon>
        <taxon>Tracheophyta</taxon>
        <taxon>Spermatophyta</taxon>
        <taxon>Magnoliopsida</taxon>
        <taxon>Proteales</taxon>
        <taxon>Proteaceae</taxon>
        <taxon>Protea</taxon>
    </lineage>
</organism>
<evidence type="ECO:0000256" key="4">
    <source>
        <dbReference type="ARBA" id="ARBA00023242"/>
    </source>
</evidence>
<comment type="similarity">
    <text evidence="2">Belongs to the RRM RBM34 family.</text>
</comment>
<feature type="region of interest" description="Disordered" evidence="6">
    <location>
        <begin position="402"/>
        <end position="449"/>
    </location>
</feature>
<dbReference type="CDD" id="cd12394">
    <property type="entry name" value="RRM1_RBM34"/>
    <property type="match status" value="1"/>
</dbReference>
<dbReference type="GO" id="GO:0003723">
    <property type="term" value="F:RNA binding"/>
    <property type="evidence" value="ECO:0007669"/>
    <property type="project" value="UniProtKB-UniRule"/>
</dbReference>
<feature type="domain" description="RRM" evidence="7">
    <location>
        <begin position="330"/>
        <end position="411"/>
    </location>
</feature>
<comment type="caution">
    <text evidence="8">The sequence shown here is derived from an EMBL/GenBank/DDBJ whole genome shotgun (WGS) entry which is preliminary data.</text>
</comment>
<dbReference type="GO" id="GO:0005730">
    <property type="term" value="C:nucleolus"/>
    <property type="evidence" value="ECO:0007669"/>
    <property type="project" value="UniProtKB-SubCell"/>
</dbReference>
<gene>
    <name evidence="8" type="ORF">NE237_029108</name>
</gene>
<feature type="compositionally biased region" description="Basic and acidic residues" evidence="6">
    <location>
        <begin position="402"/>
        <end position="411"/>
    </location>
</feature>
<dbReference type="PANTHER" id="PTHR23236:SF25">
    <property type="entry name" value="RNA-BINDING PROTEIN 34"/>
    <property type="match status" value="1"/>
</dbReference>
<dbReference type="OrthoDB" id="442677at2759"/>
<dbReference type="InterPro" id="IPR034221">
    <property type="entry name" value="RBM34_RRM2"/>
</dbReference>
<accession>A0A9Q0JUG0</accession>
<dbReference type="PANTHER" id="PTHR23236">
    <property type="entry name" value="EUKARYOTIC TRANSLATION INITIATION FACTOR 4B/4H"/>
    <property type="match status" value="1"/>
</dbReference>
<dbReference type="Gene3D" id="3.30.70.330">
    <property type="match status" value="2"/>
</dbReference>
<evidence type="ECO:0000256" key="5">
    <source>
        <dbReference type="PROSITE-ProRule" id="PRU00176"/>
    </source>
</evidence>
<feature type="region of interest" description="Disordered" evidence="6">
    <location>
        <begin position="1"/>
        <end position="161"/>
    </location>
</feature>
<sequence>MGKKRKDRTPQEENQKPEVTGSTSSDIFKTLLGDIPEEGGLSLFTSNNPFRRNADEHHQKLGLGFASAEAPQKSQTPNPDSHDDSQIEPKKIKRYKEKKSNTDAVDDMVGNGGSDNLVKKGKESIEGNPNSDFDMIDKGTNEEGGMDGLHVEGKKKKKKRKRDEVEVEYDRRKYGVVEMESEEVGLGKTVVGEKRKNIDNPREMMVSKEGFDDESKLLRTVFVGNLPLKVKKKALLKEFNRFGEIESVRIRSVPLIDSKVPRKGAIIQGKINEAVDSVHAYIVFKDEQAALSSLMHNMTVVGGNHIRVDMACPPRKKLKGESAPLYDRKRTVFVGNLPFDVKDEELYQLFCGINQLESSIEAVRVIRDPHTSMGKGIAYVLFKTRDAANMVVKKKNLKLRDRELRLSHAKSDSTPSKKRNASPVWTDGSSSKRLAVTSSGNSADGNKMPKVRAALSYQGLRSSKAGVQKKMNFPPRTIEQGKLQSKTKKGPEKVGRESKRPAVVARKTMALSKKGEGLPKQVGNKRKLGSRTPDSSSRNKKARRIR</sequence>
<dbReference type="InterPro" id="IPR000504">
    <property type="entry name" value="RRM_dom"/>
</dbReference>
<dbReference type="PROSITE" id="PS50102">
    <property type="entry name" value="RRM"/>
    <property type="match status" value="2"/>
</dbReference>
<dbReference type="InterPro" id="IPR035979">
    <property type="entry name" value="RBD_domain_sf"/>
</dbReference>
<dbReference type="CDD" id="cd12395">
    <property type="entry name" value="RRM2_RBM34"/>
    <property type="match status" value="1"/>
</dbReference>
<evidence type="ECO:0000259" key="7">
    <source>
        <dbReference type="PROSITE" id="PS50102"/>
    </source>
</evidence>
<comment type="subcellular location">
    <subcellularLocation>
        <location evidence="1">Nucleus</location>
        <location evidence="1">Nucleolus</location>
    </subcellularLocation>
</comment>
<evidence type="ECO:0000313" key="9">
    <source>
        <dbReference type="Proteomes" id="UP001141806"/>
    </source>
</evidence>
<evidence type="ECO:0000256" key="6">
    <source>
        <dbReference type="SAM" id="MobiDB-lite"/>
    </source>
</evidence>
<dbReference type="SUPFAM" id="SSF54928">
    <property type="entry name" value="RNA-binding domain, RBD"/>
    <property type="match status" value="2"/>
</dbReference>
<feature type="compositionally biased region" description="Basic and acidic residues" evidence="6">
    <location>
        <begin position="489"/>
        <end position="500"/>
    </location>
</feature>
<name>A0A9Q0JUG0_9MAGN</name>
<dbReference type="SMART" id="SM00360">
    <property type="entry name" value="RRM"/>
    <property type="match status" value="2"/>
</dbReference>
<feature type="compositionally biased region" description="Basic and acidic residues" evidence="6">
    <location>
        <begin position="80"/>
        <end position="90"/>
    </location>
</feature>
<dbReference type="EMBL" id="JAMYWD010000012">
    <property type="protein sequence ID" value="KAJ4952276.1"/>
    <property type="molecule type" value="Genomic_DNA"/>
</dbReference>
<protein>
    <recommendedName>
        <fullName evidence="7">RRM domain-containing protein</fullName>
    </recommendedName>
</protein>
<dbReference type="InterPro" id="IPR012677">
    <property type="entry name" value="Nucleotide-bd_a/b_plait_sf"/>
</dbReference>
<feature type="domain" description="RRM" evidence="7">
    <location>
        <begin position="219"/>
        <end position="313"/>
    </location>
</feature>
<evidence type="ECO:0000256" key="2">
    <source>
        <dbReference type="ARBA" id="ARBA00007077"/>
    </source>
</evidence>
<evidence type="ECO:0000313" key="8">
    <source>
        <dbReference type="EMBL" id="KAJ4952276.1"/>
    </source>
</evidence>
<evidence type="ECO:0000256" key="3">
    <source>
        <dbReference type="ARBA" id="ARBA00022884"/>
    </source>
</evidence>
<keyword evidence="4" id="KW-0539">Nucleus</keyword>
<dbReference type="Proteomes" id="UP001141806">
    <property type="component" value="Unassembled WGS sequence"/>
</dbReference>
<feature type="compositionally biased region" description="Polar residues" evidence="6">
    <location>
        <begin position="427"/>
        <end position="444"/>
    </location>
</feature>
<evidence type="ECO:0000256" key="1">
    <source>
        <dbReference type="ARBA" id="ARBA00004604"/>
    </source>
</evidence>
<proteinExistence type="inferred from homology"/>
<keyword evidence="9" id="KW-1185">Reference proteome</keyword>
<reference evidence="8" key="1">
    <citation type="journal article" date="2023" name="Plant J.">
        <title>The genome of the king protea, Protea cynaroides.</title>
        <authorList>
            <person name="Chang J."/>
            <person name="Duong T.A."/>
            <person name="Schoeman C."/>
            <person name="Ma X."/>
            <person name="Roodt D."/>
            <person name="Barker N."/>
            <person name="Li Z."/>
            <person name="Van de Peer Y."/>
            <person name="Mizrachi E."/>
        </authorList>
    </citation>
    <scope>NUCLEOTIDE SEQUENCE</scope>
    <source>
        <tissue evidence="8">Young leaves</tissue>
    </source>
</reference>
<feature type="region of interest" description="Disordered" evidence="6">
    <location>
        <begin position="462"/>
        <end position="546"/>
    </location>
</feature>
<dbReference type="AlphaFoldDB" id="A0A9Q0JUG0"/>
<dbReference type="Pfam" id="PF00076">
    <property type="entry name" value="RRM_1"/>
    <property type="match status" value="2"/>
</dbReference>
<keyword evidence="3 5" id="KW-0694">RNA-binding</keyword>